<dbReference type="AlphaFoldDB" id="A0A9P4IZK9"/>
<dbReference type="Gene3D" id="1.25.40.20">
    <property type="entry name" value="Ankyrin repeat-containing domain"/>
    <property type="match status" value="1"/>
</dbReference>
<accession>A0A9P4IZK9</accession>
<gene>
    <name evidence="1" type="ORF">K461DRAFT_282076</name>
</gene>
<dbReference type="Proteomes" id="UP000799439">
    <property type="component" value="Unassembled WGS sequence"/>
</dbReference>
<dbReference type="SUPFAM" id="SSF48403">
    <property type="entry name" value="Ankyrin repeat"/>
    <property type="match status" value="1"/>
</dbReference>
<comment type="caution">
    <text evidence="1">The sequence shown here is derived from an EMBL/GenBank/DDBJ whole genome shotgun (WGS) entry which is preliminary data.</text>
</comment>
<dbReference type="OrthoDB" id="4753492at2759"/>
<reference evidence="1" key="1">
    <citation type="journal article" date="2020" name="Stud. Mycol.">
        <title>101 Dothideomycetes genomes: a test case for predicting lifestyles and emergence of pathogens.</title>
        <authorList>
            <person name="Haridas S."/>
            <person name="Albert R."/>
            <person name="Binder M."/>
            <person name="Bloem J."/>
            <person name="Labutti K."/>
            <person name="Salamov A."/>
            <person name="Andreopoulos B."/>
            <person name="Baker S."/>
            <person name="Barry K."/>
            <person name="Bills G."/>
            <person name="Bluhm B."/>
            <person name="Cannon C."/>
            <person name="Castanera R."/>
            <person name="Culley D."/>
            <person name="Daum C."/>
            <person name="Ezra D."/>
            <person name="Gonzalez J."/>
            <person name="Henrissat B."/>
            <person name="Kuo A."/>
            <person name="Liang C."/>
            <person name="Lipzen A."/>
            <person name="Lutzoni F."/>
            <person name="Magnuson J."/>
            <person name="Mondo S."/>
            <person name="Nolan M."/>
            <person name="Ohm R."/>
            <person name="Pangilinan J."/>
            <person name="Park H.-J."/>
            <person name="Ramirez L."/>
            <person name="Alfaro M."/>
            <person name="Sun H."/>
            <person name="Tritt A."/>
            <person name="Yoshinaga Y."/>
            <person name="Zwiers L.-H."/>
            <person name="Turgeon B."/>
            <person name="Goodwin S."/>
            <person name="Spatafora J."/>
            <person name="Crous P."/>
            <person name="Grigoriev I."/>
        </authorList>
    </citation>
    <scope>NUCLEOTIDE SEQUENCE</scope>
    <source>
        <strain evidence="1">CBS 260.36</strain>
    </source>
</reference>
<evidence type="ECO:0000313" key="2">
    <source>
        <dbReference type="Proteomes" id="UP000799439"/>
    </source>
</evidence>
<name>A0A9P4IZK9_9PEZI</name>
<protein>
    <submittedName>
        <fullName evidence="1">Uncharacterized protein</fullName>
    </submittedName>
</protein>
<dbReference type="InterPro" id="IPR036770">
    <property type="entry name" value="Ankyrin_rpt-contain_sf"/>
</dbReference>
<sequence>MQVELFDIEVMDVIARERLLDGTSNSLRVEEAGWFRKPGVTRFRSDFMATYLFRYPQQQAPWDANISSMINALVNDILTMDCQPLNAPVRYDYVFILSKSARQQASHLHIIPNLYPSQDRMLFLPSYQYHLISAKIMTGRPVLDDLDAMTFIDHNLDTRPDLLGTLLNSAIWGRQYTLIRHLLQKALDSRKRLQFADSTVHYALEAAALNGDLKAVQLLLEPIWQYDRTSPSLNIALEMSLSLGHHDIAEYLTREKEQG</sequence>
<proteinExistence type="predicted"/>
<evidence type="ECO:0000313" key="1">
    <source>
        <dbReference type="EMBL" id="KAF2149688.1"/>
    </source>
</evidence>
<organism evidence="1 2">
    <name type="scientific">Myriangium duriaei CBS 260.36</name>
    <dbReference type="NCBI Taxonomy" id="1168546"/>
    <lineage>
        <taxon>Eukaryota</taxon>
        <taxon>Fungi</taxon>
        <taxon>Dikarya</taxon>
        <taxon>Ascomycota</taxon>
        <taxon>Pezizomycotina</taxon>
        <taxon>Dothideomycetes</taxon>
        <taxon>Dothideomycetidae</taxon>
        <taxon>Myriangiales</taxon>
        <taxon>Myriangiaceae</taxon>
        <taxon>Myriangium</taxon>
    </lineage>
</organism>
<dbReference type="EMBL" id="ML996091">
    <property type="protein sequence ID" value="KAF2149688.1"/>
    <property type="molecule type" value="Genomic_DNA"/>
</dbReference>
<keyword evidence="2" id="KW-1185">Reference proteome</keyword>